<evidence type="ECO:0000313" key="2">
    <source>
        <dbReference type="EMBL" id="TKK85650.1"/>
    </source>
</evidence>
<evidence type="ECO:0000313" key="3">
    <source>
        <dbReference type="Proteomes" id="UP000308705"/>
    </source>
</evidence>
<dbReference type="Proteomes" id="UP000308705">
    <property type="component" value="Unassembled WGS sequence"/>
</dbReference>
<protein>
    <submittedName>
        <fullName evidence="2">SGNH/GDSL hydrolase family protein</fullName>
    </submittedName>
</protein>
<dbReference type="AlphaFoldDB" id="A0A4U3MAK2"/>
<reference evidence="2 3" key="1">
    <citation type="submission" date="2019-04" db="EMBL/GenBank/DDBJ databases">
        <title>Herbidospora sp. NEAU-GS14.nov., a novel actinomycete isolated from soil.</title>
        <authorList>
            <person name="Han L."/>
        </authorList>
    </citation>
    <scope>NUCLEOTIDE SEQUENCE [LARGE SCALE GENOMIC DNA]</scope>
    <source>
        <strain evidence="2 3">NEAU-GS14</strain>
    </source>
</reference>
<sequence>MASQRSNVQGRGMSRPVVRMIVLVSVLVAGLLAPGQAVAATKTHLVGTWSAATDRLPTAIGGQTVRMIVRISAGGSGLRIRLSNLYGSAPIVLRSIHAGLQAYGAEIETGTNERVLFDRRNYVRIPAGKAVWSDPLPKRFTAGSDLVVSVFVPGTHSRVTGHERAYATTFLSDPGDHAAKDDGFQFSYTSTQWYFLDRVAVTVPAKVPAVVAIGDSLTDGAGQPTDSNRRWTDFLSHRFRGRISVLNVGISGNRLLQPVTGASVVQRFGRDALGQPGVKTVVVFSGINDICKGDYTSAGPLIHAYKNLIRLAHRRKVRVVGATLTPFYGYPAWTEEREAVRQQVNKWIRTSGAFDAVVDFDAALRDPTYPDQLAASYDSGDHIHLSDAGRRKLAYSIRLSQIV</sequence>
<accession>A0A4U3MAK2</accession>
<dbReference type="PANTHER" id="PTHR43784:SF2">
    <property type="entry name" value="GDSL-LIKE LIPASE_ACYLHYDROLASE, PUTATIVE (AFU_ORTHOLOGUE AFUA_2G00820)-RELATED"/>
    <property type="match status" value="1"/>
</dbReference>
<dbReference type="EMBL" id="SZQA01000026">
    <property type="protein sequence ID" value="TKK85650.1"/>
    <property type="molecule type" value="Genomic_DNA"/>
</dbReference>
<dbReference type="CDD" id="cd01830">
    <property type="entry name" value="XynE_like"/>
    <property type="match status" value="1"/>
</dbReference>
<organism evidence="2 3">
    <name type="scientific">Herbidospora galbida</name>
    <dbReference type="NCBI Taxonomy" id="2575442"/>
    <lineage>
        <taxon>Bacteria</taxon>
        <taxon>Bacillati</taxon>
        <taxon>Actinomycetota</taxon>
        <taxon>Actinomycetes</taxon>
        <taxon>Streptosporangiales</taxon>
        <taxon>Streptosporangiaceae</taxon>
        <taxon>Herbidospora</taxon>
    </lineage>
</organism>
<comment type="caution">
    <text evidence="2">The sequence shown here is derived from an EMBL/GenBank/DDBJ whole genome shotgun (WGS) entry which is preliminary data.</text>
</comment>
<evidence type="ECO:0000259" key="1">
    <source>
        <dbReference type="Pfam" id="PF13472"/>
    </source>
</evidence>
<dbReference type="Pfam" id="PF13472">
    <property type="entry name" value="Lipase_GDSL_2"/>
    <property type="match status" value="1"/>
</dbReference>
<keyword evidence="3" id="KW-1185">Reference proteome</keyword>
<gene>
    <name evidence="2" type="ORF">FDA94_24995</name>
</gene>
<name>A0A4U3MAK2_9ACTN</name>
<dbReference type="PANTHER" id="PTHR43784">
    <property type="entry name" value="GDSL-LIKE LIPASE/ACYLHYDROLASE, PUTATIVE (AFU_ORTHOLOGUE AFUA_2G00820)-RELATED"/>
    <property type="match status" value="1"/>
</dbReference>
<feature type="domain" description="SGNH hydrolase-type esterase" evidence="1">
    <location>
        <begin position="212"/>
        <end position="391"/>
    </location>
</feature>
<dbReference type="SUPFAM" id="SSF52266">
    <property type="entry name" value="SGNH hydrolase"/>
    <property type="match status" value="1"/>
</dbReference>
<dbReference type="OrthoDB" id="1828825at2"/>
<proteinExistence type="predicted"/>
<dbReference type="InterPro" id="IPR036514">
    <property type="entry name" value="SGNH_hydro_sf"/>
</dbReference>
<keyword evidence="2" id="KW-0378">Hydrolase</keyword>
<dbReference type="GO" id="GO:0016787">
    <property type="term" value="F:hydrolase activity"/>
    <property type="evidence" value="ECO:0007669"/>
    <property type="project" value="UniProtKB-KW"/>
</dbReference>
<dbReference type="InterPro" id="IPR013830">
    <property type="entry name" value="SGNH_hydro"/>
</dbReference>
<dbReference type="InterPro" id="IPR053140">
    <property type="entry name" value="GDSL_Rv0518-like"/>
</dbReference>
<dbReference type="Gene3D" id="3.40.50.1110">
    <property type="entry name" value="SGNH hydrolase"/>
    <property type="match status" value="1"/>
</dbReference>